<evidence type="ECO:0000313" key="3">
    <source>
        <dbReference type="EMBL" id="BCI50774.1"/>
    </source>
</evidence>
<dbReference type="NCBIfam" id="NF002616">
    <property type="entry name" value="PRK02268.1-2"/>
    <property type="match status" value="1"/>
</dbReference>
<accession>A0A6S6NWL4</accession>
<dbReference type="NCBIfam" id="NF002615">
    <property type="entry name" value="PRK02268.1-1"/>
    <property type="match status" value="1"/>
</dbReference>
<evidence type="ECO:0000259" key="2">
    <source>
        <dbReference type="Pfam" id="PF01878"/>
    </source>
</evidence>
<dbReference type="EMBL" id="AP023287">
    <property type="protein sequence ID" value="BCI50774.1"/>
    <property type="molecule type" value="Genomic_DNA"/>
</dbReference>
<dbReference type="InterPro" id="IPR022996">
    <property type="entry name" value="UPF0310"/>
</dbReference>
<gene>
    <name evidence="3" type="ORF">NIIDNTM18_00520</name>
</gene>
<name>A0A6S6NWL4_9MYCO</name>
<protein>
    <recommendedName>
        <fullName evidence="1">UPF0310 protein NIIDNTM18_00520</fullName>
    </recommendedName>
</protein>
<dbReference type="InterPro" id="IPR015947">
    <property type="entry name" value="PUA-like_sf"/>
</dbReference>
<reference evidence="3 4" key="1">
    <citation type="submission" date="2020-07" db="EMBL/GenBank/DDBJ databases">
        <title>Complete genome sequence of Mycolicibacterium litorale like strain isolated from cardiac implantable electronic device infection.</title>
        <authorList>
            <person name="Fukano H."/>
            <person name="Miyama H."/>
            <person name="Hoshino Y."/>
        </authorList>
    </citation>
    <scope>NUCLEOTIDE SEQUENCE [LARGE SCALE GENOMIC DNA]</scope>
    <source>
        <strain evidence="3 4">NIIDNTM18</strain>
    </source>
</reference>
<evidence type="ECO:0000256" key="1">
    <source>
        <dbReference type="HAMAP-Rule" id="MF_00771"/>
    </source>
</evidence>
<organism evidence="3 4">
    <name type="scientific">Mycolicibacterium litorale</name>
    <dbReference type="NCBI Taxonomy" id="758802"/>
    <lineage>
        <taxon>Bacteria</taxon>
        <taxon>Bacillati</taxon>
        <taxon>Actinomycetota</taxon>
        <taxon>Actinomycetes</taxon>
        <taxon>Mycobacteriales</taxon>
        <taxon>Mycobacteriaceae</taxon>
        <taxon>Mycolicibacterium</taxon>
    </lineage>
</organism>
<comment type="similarity">
    <text evidence="1">Belongs to the UPF0310 family.</text>
</comment>
<dbReference type="InterPro" id="IPR002740">
    <property type="entry name" value="EVE_domain"/>
</dbReference>
<dbReference type="Proteomes" id="UP000515734">
    <property type="component" value="Chromosome"/>
</dbReference>
<evidence type="ECO:0000313" key="4">
    <source>
        <dbReference type="Proteomes" id="UP000515734"/>
    </source>
</evidence>
<dbReference type="Pfam" id="PF01878">
    <property type="entry name" value="EVE"/>
    <property type="match status" value="1"/>
</dbReference>
<feature type="domain" description="EVE" evidence="2">
    <location>
        <begin position="32"/>
        <end position="161"/>
    </location>
</feature>
<proteinExistence type="inferred from homology"/>
<dbReference type="HAMAP" id="MF_00771">
    <property type="entry name" value="UPF0310"/>
    <property type="match status" value="1"/>
</dbReference>
<sequence length="184" mass="20881">MIIPSAEFIHRPSGERRGLSGPPLSVRVMTNWINTVSRDHVERGVRGRFTQANHGKPHALRRMARGDWVIFYSPRISHPDGPPLKAFTAIGQVVDDEPYQAEMSPDIQPWRRNVDFLECVETPILPLIEHLHFVENKQHWGYRFRFGVFSVDDHDLELIRTAMTRPLESVGPPTVSGDSGGVPD</sequence>
<dbReference type="Gene3D" id="3.10.590.10">
    <property type="entry name" value="ph1033 like domains"/>
    <property type="match status" value="1"/>
</dbReference>
<dbReference type="SUPFAM" id="SSF88697">
    <property type="entry name" value="PUA domain-like"/>
    <property type="match status" value="1"/>
</dbReference>
<dbReference type="AlphaFoldDB" id="A0A6S6NWL4"/>
<dbReference type="CDD" id="cd21132">
    <property type="entry name" value="EVE-like"/>
    <property type="match status" value="1"/>
</dbReference>